<evidence type="ECO:0000313" key="2">
    <source>
        <dbReference type="EMBL" id="CAD7695276.1"/>
    </source>
</evidence>
<evidence type="ECO:0000256" key="1">
    <source>
        <dbReference type="SAM" id="MobiDB-lite"/>
    </source>
</evidence>
<evidence type="ECO:0000313" key="3">
    <source>
        <dbReference type="Proteomes" id="UP000708148"/>
    </source>
</evidence>
<feature type="region of interest" description="Disordered" evidence="1">
    <location>
        <begin position="89"/>
        <end position="149"/>
    </location>
</feature>
<dbReference type="Proteomes" id="UP000708148">
    <property type="component" value="Unassembled WGS sequence"/>
</dbReference>
<gene>
    <name evidence="2" type="ORF">OSTQU699_LOCUS636</name>
</gene>
<name>A0A8S1ILE7_9CHLO</name>
<accession>A0A8S1ILE7</accession>
<keyword evidence="3" id="KW-1185">Reference proteome</keyword>
<organism evidence="2 3">
    <name type="scientific">Ostreobium quekettii</name>
    <dbReference type="NCBI Taxonomy" id="121088"/>
    <lineage>
        <taxon>Eukaryota</taxon>
        <taxon>Viridiplantae</taxon>
        <taxon>Chlorophyta</taxon>
        <taxon>core chlorophytes</taxon>
        <taxon>Ulvophyceae</taxon>
        <taxon>TCBD clade</taxon>
        <taxon>Bryopsidales</taxon>
        <taxon>Ostreobineae</taxon>
        <taxon>Ostreobiaceae</taxon>
        <taxon>Ostreobium</taxon>
    </lineage>
</organism>
<sequence length="149" mass="15294">DMDSIAVAERKVSGERGAAAGSGREDMDSIAVAERKVSGERGAAAGSGREDMDSIAVAERKVSGERGAAAGSGREDMDSIAVAELEDLRNRDDFDEAAYESLPSEVSKLVEKGTPMPSPCGQDAEGHREGQSGDGGAVSGEGRSPGKRP</sequence>
<reference evidence="2" key="1">
    <citation type="submission" date="2020-12" db="EMBL/GenBank/DDBJ databases">
        <authorList>
            <person name="Iha C."/>
        </authorList>
    </citation>
    <scope>NUCLEOTIDE SEQUENCE</scope>
</reference>
<comment type="caution">
    <text evidence="2">The sequence shown here is derived from an EMBL/GenBank/DDBJ whole genome shotgun (WGS) entry which is preliminary data.</text>
</comment>
<feature type="non-terminal residue" evidence="2">
    <location>
        <position position="1"/>
    </location>
</feature>
<dbReference type="EMBL" id="CAJHUC010000326">
    <property type="protein sequence ID" value="CAD7695276.1"/>
    <property type="molecule type" value="Genomic_DNA"/>
</dbReference>
<dbReference type="AlphaFoldDB" id="A0A8S1ILE7"/>
<proteinExistence type="predicted"/>
<feature type="region of interest" description="Disordered" evidence="1">
    <location>
        <begin position="1"/>
        <end position="27"/>
    </location>
</feature>
<protein>
    <submittedName>
        <fullName evidence="2">Uncharacterized protein</fullName>
    </submittedName>
</protein>